<evidence type="ECO:0008006" key="5">
    <source>
        <dbReference type="Google" id="ProtNLM"/>
    </source>
</evidence>
<dbReference type="Pfam" id="PF10442">
    <property type="entry name" value="FIST_C"/>
    <property type="match status" value="1"/>
</dbReference>
<dbReference type="SMART" id="SM01204">
    <property type="entry name" value="FIST_C"/>
    <property type="match status" value="1"/>
</dbReference>
<feature type="domain" description="FIST C-domain" evidence="2">
    <location>
        <begin position="585"/>
        <end position="757"/>
    </location>
</feature>
<name>A0ABP0LAQ3_9DINO</name>
<dbReference type="EMBL" id="CAXAMN010011592">
    <property type="protein sequence ID" value="CAK9035688.1"/>
    <property type="molecule type" value="Genomic_DNA"/>
</dbReference>
<dbReference type="InterPro" id="IPR019494">
    <property type="entry name" value="FIST_C"/>
</dbReference>
<evidence type="ECO:0000313" key="4">
    <source>
        <dbReference type="Proteomes" id="UP001642484"/>
    </source>
</evidence>
<protein>
    <recommendedName>
        <fullName evidence="5">FIST C-domain domain-containing protein</fullName>
    </recommendedName>
</protein>
<keyword evidence="4" id="KW-1185">Reference proteome</keyword>
<dbReference type="Pfam" id="PF08495">
    <property type="entry name" value="FIST"/>
    <property type="match status" value="1"/>
</dbReference>
<evidence type="ECO:0000259" key="1">
    <source>
        <dbReference type="SMART" id="SM00897"/>
    </source>
</evidence>
<dbReference type="SMART" id="SM00897">
    <property type="entry name" value="FIST"/>
    <property type="match status" value="1"/>
</dbReference>
<dbReference type="Proteomes" id="UP001642484">
    <property type="component" value="Unassembled WGS sequence"/>
</dbReference>
<gene>
    <name evidence="3" type="ORF">CCMP2556_LOCUS20001</name>
</gene>
<comment type="caution">
    <text evidence="3">The sequence shown here is derived from an EMBL/GenBank/DDBJ whole genome shotgun (WGS) entry which is preliminary data.</text>
</comment>
<organism evidence="3 4">
    <name type="scientific">Durusdinium trenchii</name>
    <dbReference type="NCBI Taxonomy" id="1381693"/>
    <lineage>
        <taxon>Eukaryota</taxon>
        <taxon>Sar</taxon>
        <taxon>Alveolata</taxon>
        <taxon>Dinophyceae</taxon>
        <taxon>Suessiales</taxon>
        <taxon>Symbiodiniaceae</taxon>
        <taxon>Durusdinium</taxon>
    </lineage>
</organism>
<dbReference type="InterPro" id="IPR013702">
    <property type="entry name" value="FIST_domain_N"/>
</dbReference>
<proteinExistence type="predicted"/>
<sequence length="1069" mass="117061">MPVRPPHPVPEPLQERVDALSAGVKALFTQKGIPYWVMAQMAQAGYTTMEDLADRWDTPALARQHAARDLNFAGNDHGWTNELRELISMRMFQCVRLAKETIGETITGLGRGPDQPLLPMGKTTGLDAVCDRKQILVDWDRIANQPRPKLTYQGSDNFLKKQFKLPLFDGWEREVEEEERAFPSTKEQIKKMHMVFRNNLYMCLISFPQHLQFNVTKVPWALPMPPTQRALTQWTGSASDAWAELQQWMQFVPQRLHEHLPPQTSAHLLLYAGKDDATSLDSCTRKLFPDLSTELIALDIRARRRLPAPWNFLERPVDPKDTGTAPSALRLRLRYVPGAANLTSAGGWVVFKSILGLPTHLNLVLETKINVTRKEESYEEGSAVEAEADLAAREVAERLATSCESPSLLLFLAKGYGPRSTSVGPLLQERFKDTIIVGCNSEGGVIATGVEHQQETFALAALALKSAGLSAYPFCGDLSELPPLRRGGKWSSMEDRAALAFSSLPSPGGDPQGWVYMLDMMLKSRSGRPPTVVGGMPVGGHAFVDGDLQVSGAFGVLLEGLECSPVVCQGAEPFGPFLEITAVRADHIISEINGQNPRQLLMPLMHGPQVPGHGHSMAGVFVDPKPDEPHGSWTDAHLAAAALGGRPNCLVRPMHSFTPEGHLVLSPLTEMTPYTPGIQLQLQCFSPEHALADLRSRAETDMALHGRPPDAAVIISCGARGRELYGQEGVESAIFREVWGCDVPTVGFFAGGEFGPVGLRTAFSGDNFVFDVGNWETADLARQAALTGEIWTQRPKSVAKEAARVGRAGTGPIHLGGSSEEDLCAQKFLFSCARERDVARPFLVPEVPESSCALHGKTPRAKRMGNRPDEGGMGSVLRIGRVSSPFLAEFGSDPSGCTESSMFCGAKKPRQPRRSPVPTLSPAAFLQHERLLTGLLIFELVVEIAYISLLCHASRHSIHEVALAYEVIPLESLWSLSEGLDNRDQVLGAAGCSDGLFEALLLRGLLRRQQAQATALWMVFQRGIGWNYHPGALLLHEQVQHLCLLPPSILLCLRQVLEKRPPTDCITTA</sequence>
<reference evidence="3 4" key="1">
    <citation type="submission" date="2024-02" db="EMBL/GenBank/DDBJ databases">
        <authorList>
            <person name="Chen Y."/>
            <person name="Shah S."/>
            <person name="Dougan E. K."/>
            <person name="Thang M."/>
            <person name="Chan C."/>
        </authorList>
    </citation>
    <scope>NUCLEOTIDE SEQUENCE [LARGE SCALE GENOMIC DNA]</scope>
</reference>
<accession>A0ABP0LAQ3</accession>
<evidence type="ECO:0000313" key="3">
    <source>
        <dbReference type="EMBL" id="CAK9035688.1"/>
    </source>
</evidence>
<feature type="domain" description="FIST" evidence="1">
    <location>
        <begin position="405"/>
        <end position="596"/>
    </location>
</feature>
<evidence type="ECO:0000259" key="2">
    <source>
        <dbReference type="SMART" id="SM01204"/>
    </source>
</evidence>